<sequence length="436" mass="50037">MVFVIVPTAIKRQSPLTSRQAMSHVTKKMKLSDRERERHKYAAIVEERSQPHRQRDEYRQHIELARQRVETRRLLLGRCQRDIGSAKADIMDIRRKCKEIREKRGTLPERKKSCIQETTKLRAHIEDVRSRLGKISADIIEKVKERVQELRSSIFPISEIRSSMSQAEEQGEEAAELEDAFCTNYIRGKWVYSNRSVDESYSIGAPRLPANGEYTTLIDWVHQRQDQSVMSRDEMQERAFEMAAGLMHLTQLVKELAFFLDLKLPYVFCFSEFSAETLTGEDLMNKIARLNGNVVFMCASQNVDVTLIQSQKTVQNVLNILDHSDFPRIQDFELNATLATSMEERISKDLRLYDVHAELELVGDPRAESRDSIDDDDYEWETVASNSEASSPSIDQSYAYSTTSLTGRPRTASESILTSAAAFVSWFSTSASQRQD</sequence>
<dbReference type="GO" id="GO:0097629">
    <property type="term" value="C:extrinsic component of omegasome membrane"/>
    <property type="evidence" value="ECO:0007669"/>
    <property type="project" value="TreeGrafter"/>
</dbReference>
<dbReference type="GO" id="GO:0035032">
    <property type="term" value="C:phosphatidylinositol 3-kinase complex, class III"/>
    <property type="evidence" value="ECO:0007669"/>
    <property type="project" value="TreeGrafter"/>
</dbReference>
<reference evidence="3" key="1">
    <citation type="submission" date="2025-08" db="UniProtKB">
        <authorList>
            <consortium name="RefSeq"/>
        </authorList>
    </citation>
    <scope>IDENTIFICATION</scope>
</reference>
<dbReference type="InterPro" id="IPR018791">
    <property type="entry name" value="UV_resistance/autophagy_Atg14"/>
</dbReference>
<dbReference type="PANTHER" id="PTHR13664">
    <property type="entry name" value="BECLIN 1-ASSOCIATED AUTOPHAGY-RELATED KEY REGULATOR"/>
    <property type="match status" value="1"/>
</dbReference>
<dbReference type="GO" id="GO:0009267">
    <property type="term" value="P:cellular response to starvation"/>
    <property type="evidence" value="ECO:0007669"/>
    <property type="project" value="TreeGrafter"/>
</dbReference>
<gene>
    <name evidence="3" type="primary">LOC100907954</name>
</gene>
<dbReference type="Proteomes" id="UP000694867">
    <property type="component" value="Unplaced"/>
</dbReference>
<dbReference type="GO" id="GO:0000045">
    <property type="term" value="P:autophagosome assembly"/>
    <property type="evidence" value="ECO:0007669"/>
    <property type="project" value="TreeGrafter"/>
</dbReference>
<dbReference type="RefSeq" id="XP_028967900.1">
    <property type="nucleotide sequence ID" value="XM_029112067.1"/>
</dbReference>
<dbReference type="Pfam" id="PF10186">
    <property type="entry name" value="ATG14"/>
    <property type="match status" value="1"/>
</dbReference>
<evidence type="ECO:0000313" key="2">
    <source>
        <dbReference type="Proteomes" id="UP000694867"/>
    </source>
</evidence>
<keyword evidence="1" id="KW-0175">Coiled coil</keyword>
<accession>A0AAJ7SH00</accession>
<keyword evidence="2" id="KW-1185">Reference proteome</keyword>
<dbReference type="GeneID" id="100907954"/>
<dbReference type="GO" id="GO:0016240">
    <property type="term" value="P:autophagosome membrane docking"/>
    <property type="evidence" value="ECO:0007669"/>
    <property type="project" value="TreeGrafter"/>
</dbReference>
<evidence type="ECO:0000256" key="1">
    <source>
        <dbReference type="ARBA" id="ARBA00023054"/>
    </source>
</evidence>
<dbReference type="GO" id="GO:0097632">
    <property type="term" value="C:extrinsic component of phagophore assembly site membrane"/>
    <property type="evidence" value="ECO:0007669"/>
    <property type="project" value="TreeGrafter"/>
</dbReference>
<name>A0AAJ7SH00_9ACAR</name>
<evidence type="ECO:0000313" key="3">
    <source>
        <dbReference type="RefSeq" id="XP_028967900.1"/>
    </source>
</evidence>
<dbReference type="GO" id="GO:0043495">
    <property type="term" value="F:protein-membrane adaptor activity"/>
    <property type="evidence" value="ECO:0007669"/>
    <property type="project" value="TreeGrafter"/>
</dbReference>
<dbReference type="CTD" id="22863"/>
<dbReference type="KEGG" id="goe:100907954"/>
<dbReference type="GO" id="GO:0005776">
    <property type="term" value="C:autophagosome"/>
    <property type="evidence" value="ECO:0007669"/>
    <property type="project" value="TreeGrafter"/>
</dbReference>
<protein>
    <submittedName>
        <fullName evidence="3">Beclin 1-associated autophagy-related key regulator</fullName>
    </submittedName>
</protein>
<dbReference type="GO" id="GO:0035014">
    <property type="term" value="F:phosphatidylinositol 3-kinase regulator activity"/>
    <property type="evidence" value="ECO:0007669"/>
    <property type="project" value="TreeGrafter"/>
</dbReference>
<dbReference type="PANTHER" id="PTHR13664:SF0">
    <property type="entry name" value="BECLIN 1-ASSOCIATED AUTOPHAGY-RELATED KEY REGULATOR"/>
    <property type="match status" value="1"/>
</dbReference>
<organism evidence="2 3">
    <name type="scientific">Galendromus occidentalis</name>
    <name type="common">western predatory mite</name>
    <dbReference type="NCBI Taxonomy" id="34638"/>
    <lineage>
        <taxon>Eukaryota</taxon>
        <taxon>Metazoa</taxon>
        <taxon>Ecdysozoa</taxon>
        <taxon>Arthropoda</taxon>
        <taxon>Chelicerata</taxon>
        <taxon>Arachnida</taxon>
        <taxon>Acari</taxon>
        <taxon>Parasitiformes</taxon>
        <taxon>Mesostigmata</taxon>
        <taxon>Gamasina</taxon>
        <taxon>Phytoseioidea</taxon>
        <taxon>Phytoseiidae</taxon>
        <taxon>Typhlodrominae</taxon>
        <taxon>Galendromus</taxon>
    </lineage>
</organism>
<dbReference type="GO" id="GO:0000423">
    <property type="term" value="P:mitophagy"/>
    <property type="evidence" value="ECO:0007669"/>
    <property type="project" value="TreeGrafter"/>
</dbReference>
<proteinExistence type="predicted"/>
<dbReference type="AlphaFoldDB" id="A0AAJ7SH00"/>